<name>W7L8U7_CYTFI</name>
<comment type="similarity">
    <text evidence="2 4">Belongs to the GerABKA family.</text>
</comment>
<dbReference type="PATRIC" id="fig|1307436.3.peg.1892"/>
<dbReference type="Proteomes" id="UP000019270">
    <property type="component" value="Unassembled WGS sequence"/>
</dbReference>
<feature type="transmembrane region" description="Helical" evidence="5">
    <location>
        <begin position="441"/>
        <end position="460"/>
    </location>
</feature>
<dbReference type="InterPro" id="IPR004995">
    <property type="entry name" value="Spore_Ger"/>
</dbReference>
<gene>
    <name evidence="6" type="ORF">PBF_08903</name>
</gene>
<sequence>MSGQAPELDKKEPDPGSFFICPHYFLIFTRHSNLFLLPSIHKFSKTGNNKRNAENDGDLAMRKWLKNKRIKEDVEHKEWEKSFIKSKDFKKIFYYNQKTNVRFGLTFMATLIDENIIQDGILPNLLEDEFREIEDIKQLVPVADVQICDDPSLIEQKLMNGYVMLTIETELKHFGFIAAQKEIVRGLSQPEVEFSVIGPKEAFVESMGQNLNLIRKRLPVKELIIEEFTLGSLSKTSVAILYMENITNEDNVDTVRQRLKNVKFDAITDSSYIVQLISDNSNSPFPQLLDTERPDRVAGILAEGKIAIVVDGSPHVLITPTTLVEFFSSFEDYFLNWILSSFFRLIRLFAVAFSILITPIYVATLSYHYELIPKDLMSTLITSRREIPLPPILEALFLELTIELLREAGARLPTKVGQTIGIVGGIVIGTASVEAGLTSNVLLIIVALAALASFTTPVYRMGNTIRLLRFPFLFLAELWGLLGIVFCFCVLLTHLTRLTSLGRPFLEPLYPPRVVDMKDALIRLPFEAQSKRPIFLRTKNPIRFSKKKAKKKKDIDE</sequence>
<evidence type="ECO:0000313" key="7">
    <source>
        <dbReference type="Proteomes" id="UP000019270"/>
    </source>
</evidence>
<evidence type="ECO:0000256" key="2">
    <source>
        <dbReference type="ARBA" id="ARBA00005278"/>
    </source>
</evidence>
<evidence type="ECO:0000256" key="1">
    <source>
        <dbReference type="ARBA" id="ARBA00004141"/>
    </source>
</evidence>
<evidence type="ECO:0000256" key="5">
    <source>
        <dbReference type="SAM" id="Phobius"/>
    </source>
</evidence>
<dbReference type="InterPro" id="IPR050768">
    <property type="entry name" value="UPF0353/GerABKA_families"/>
</dbReference>
<feature type="transmembrane region" description="Helical" evidence="5">
    <location>
        <begin position="472"/>
        <end position="495"/>
    </location>
</feature>
<dbReference type="AlphaFoldDB" id="W7L8U7"/>
<evidence type="ECO:0000256" key="3">
    <source>
        <dbReference type="ARBA" id="ARBA00023136"/>
    </source>
</evidence>
<dbReference type="PANTHER" id="PTHR22550">
    <property type="entry name" value="SPORE GERMINATION PROTEIN"/>
    <property type="match status" value="1"/>
</dbReference>
<protein>
    <submittedName>
        <fullName evidence="6">Spore germination protein</fullName>
    </submittedName>
</protein>
<evidence type="ECO:0000256" key="4">
    <source>
        <dbReference type="PIRNR" id="PIRNR005690"/>
    </source>
</evidence>
<dbReference type="EMBL" id="APVL01000005">
    <property type="protein sequence ID" value="EWG11657.1"/>
    <property type="molecule type" value="Genomic_DNA"/>
</dbReference>
<dbReference type="PANTHER" id="PTHR22550:SF5">
    <property type="entry name" value="LEUCINE ZIPPER PROTEIN 4"/>
    <property type="match status" value="1"/>
</dbReference>
<dbReference type="Pfam" id="PF03323">
    <property type="entry name" value="GerA"/>
    <property type="match status" value="1"/>
</dbReference>
<reference evidence="7" key="1">
    <citation type="submission" date="2013-03" db="EMBL/GenBank/DDBJ databases">
        <title>Draft genome sequence of Bacillus firmus DS1.</title>
        <authorList>
            <person name="Peng D."/>
            <person name="Zhu L."/>
            <person name="Sun M."/>
        </authorList>
    </citation>
    <scope>NUCLEOTIDE SEQUENCE [LARGE SCALE GENOMIC DNA]</scope>
    <source>
        <strain evidence="7">DS1</strain>
    </source>
</reference>
<keyword evidence="5" id="KW-1133">Transmembrane helix</keyword>
<keyword evidence="3 4" id="KW-0472">Membrane</keyword>
<reference evidence="6 7" key="2">
    <citation type="journal article" date="2016" name="Sci. Rep.">
        <title>A novel serine protease, Sep1, from Bacillus firmus DS-1 has nematicidal activity and degrades multiple intestinal-associated nematode proteins.</title>
        <authorList>
            <person name="Geng C."/>
            <person name="Nie X."/>
            <person name="Tang Z."/>
            <person name="Zhang Y."/>
            <person name="Lin J."/>
            <person name="Sun M."/>
            <person name="Peng D."/>
        </authorList>
    </citation>
    <scope>NUCLEOTIDE SEQUENCE [LARGE SCALE GENOMIC DNA]</scope>
    <source>
        <strain evidence="6 7">DS1</strain>
    </source>
</reference>
<dbReference type="PIRSF" id="PIRSF005690">
    <property type="entry name" value="GerBA"/>
    <property type="match status" value="1"/>
</dbReference>
<feature type="transmembrane region" description="Helical" evidence="5">
    <location>
        <begin position="345"/>
        <end position="367"/>
    </location>
</feature>
<accession>W7L8U7</accession>
<dbReference type="eggNOG" id="COG0619">
    <property type="taxonomic scope" value="Bacteria"/>
</dbReference>
<keyword evidence="5" id="KW-0812">Transmembrane</keyword>
<evidence type="ECO:0000313" key="6">
    <source>
        <dbReference type="EMBL" id="EWG11657.1"/>
    </source>
</evidence>
<dbReference type="GO" id="GO:0005886">
    <property type="term" value="C:plasma membrane"/>
    <property type="evidence" value="ECO:0007669"/>
    <property type="project" value="UniProtKB-SubCell"/>
</dbReference>
<proteinExistence type="inferred from homology"/>
<organism evidence="6 7">
    <name type="scientific">Cytobacillus firmus DS1</name>
    <dbReference type="NCBI Taxonomy" id="1307436"/>
    <lineage>
        <taxon>Bacteria</taxon>
        <taxon>Bacillati</taxon>
        <taxon>Bacillota</taxon>
        <taxon>Bacilli</taxon>
        <taxon>Bacillales</taxon>
        <taxon>Bacillaceae</taxon>
        <taxon>Cytobacillus</taxon>
    </lineage>
</organism>
<comment type="caution">
    <text evidence="6">The sequence shown here is derived from an EMBL/GenBank/DDBJ whole genome shotgun (WGS) entry which is preliminary data.</text>
</comment>
<comment type="subcellular location">
    <subcellularLocation>
        <location evidence="4">Cell membrane</location>
    </subcellularLocation>
    <subcellularLocation>
        <location evidence="1">Membrane</location>
        <topology evidence="1">Multi-pass membrane protein</topology>
    </subcellularLocation>
</comment>
<dbReference type="GO" id="GO:0009847">
    <property type="term" value="P:spore germination"/>
    <property type="evidence" value="ECO:0007669"/>
    <property type="project" value="UniProtKB-UniRule"/>
</dbReference>